<dbReference type="InterPro" id="IPR035931">
    <property type="entry name" value="YlxR-like_sf"/>
</dbReference>
<dbReference type="PANTHER" id="PTHR34215">
    <property type="entry name" value="BLL0784 PROTEIN"/>
    <property type="match status" value="1"/>
</dbReference>
<dbReference type="Gene3D" id="3.30.1230.10">
    <property type="entry name" value="YlxR-like"/>
    <property type="match status" value="1"/>
</dbReference>
<dbReference type="InterPro" id="IPR037465">
    <property type="entry name" value="YlxR"/>
</dbReference>
<sequence>MARQDFSSQDGPVRTCVGCRKRAAKRELLRVTAGSGPDGQTVVVPDPSATAPGRGAHLHPTKECYELAVRRKAFTRALRLAGGSSSAPVGDYLDQRTDEHRPLPAAD</sequence>
<evidence type="ECO:0000256" key="1">
    <source>
        <dbReference type="SAM" id="MobiDB-lite"/>
    </source>
</evidence>
<dbReference type="RefSeq" id="WP_367991276.1">
    <property type="nucleotide sequence ID" value="NZ_JBFPJR010000003.1"/>
</dbReference>
<evidence type="ECO:0000313" key="4">
    <source>
        <dbReference type="Proteomes" id="UP001556631"/>
    </source>
</evidence>
<dbReference type="Proteomes" id="UP001556631">
    <property type="component" value="Unassembled WGS sequence"/>
</dbReference>
<feature type="region of interest" description="Disordered" evidence="1">
    <location>
        <begin position="33"/>
        <end position="58"/>
    </location>
</feature>
<feature type="region of interest" description="Disordered" evidence="1">
    <location>
        <begin position="81"/>
        <end position="107"/>
    </location>
</feature>
<evidence type="ECO:0000259" key="2">
    <source>
        <dbReference type="Pfam" id="PF04296"/>
    </source>
</evidence>
<organism evidence="3 4">
    <name type="scientific">Nocardioides eburneus</name>
    <dbReference type="NCBI Taxonomy" id="3231482"/>
    <lineage>
        <taxon>Bacteria</taxon>
        <taxon>Bacillati</taxon>
        <taxon>Actinomycetota</taxon>
        <taxon>Actinomycetes</taxon>
        <taxon>Propionibacteriales</taxon>
        <taxon>Nocardioidaceae</taxon>
        <taxon>Nocardioides</taxon>
    </lineage>
</organism>
<dbReference type="PANTHER" id="PTHR34215:SF1">
    <property type="entry name" value="YLXR DOMAIN-CONTAINING PROTEIN"/>
    <property type="match status" value="1"/>
</dbReference>
<feature type="compositionally biased region" description="Basic and acidic residues" evidence="1">
    <location>
        <begin position="93"/>
        <end position="107"/>
    </location>
</feature>
<dbReference type="InterPro" id="IPR007393">
    <property type="entry name" value="YlxR_dom"/>
</dbReference>
<feature type="domain" description="YlxR" evidence="2">
    <location>
        <begin position="14"/>
        <end position="79"/>
    </location>
</feature>
<accession>A0ABV3SVK3</accession>
<reference evidence="3 4" key="1">
    <citation type="submission" date="2024-07" db="EMBL/GenBank/DDBJ databases">
        <authorList>
            <person name="Lee S."/>
            <person name="Kang M."/>
        </authorList>
    </citation>
    <scope>NUCLEOTIDE SEQUENCE [LARGE SCALE GENOMIC DNA]</scope>
    <source>
        <strain evidence="3 4">DS6</strain>
    </source>
</reference>
<name>A0ABV3SVK3_9ACTN</name>
<keyword evidence="4" id="KW-1185">Reference proteome</keyword>
<dbReference type="EMBL" id="JBFPJR010000003">
    <property type="protein sequence ID" value="MEX0426407.1"/>
    <property type="molecule type" value="Genomic_DNA"/>
</dbReference>
<proteinExistence type="predicted"/>
<protein>
    <submittedName>
        <fullName evidence="3">YlxR family protein</fullName>
    </submittedName>
</protein>
<dbReference type="Pfam" id="PF04296">
    <property type="entry name" value="YlxR"/>
    <property type="match status" value="1"/>
</dbReference>
<evidence type="ECO:0000313" key="3">
    <source>
        <dbReference type="EMBL" id="MEX0426407.1"/>
    </source>
</evidence>
<gene>
    <name evidence="3" type="ORF">AB3X52_02160</name>
</gene>
<dbReference type="SUPFAM" id="SSF64376">
    <property type="entry name" value="YlxR-like"/>
    <property type="match status" value="1"/>
</dbReference>
<comment type="caution">
    <text evidence="3">The sequence shown here is derived from an EMBL/GenBank/DDBJ whole genome shotgun (WGS) entry which is preliminary data.</text>
</comment>